<gene>
    <name evidence="3" type="ORF">ACD_3C00192G0004</name>
</gene>
<sequence>MPKALVKQLKVPSKSISKSSPKSSPKKKKAVPKVKRDFSILFTDWVWSKSSLYVHTIVFVWSFFLILLWIDLDKVLLVLTTMVSLEAIYLAIFIQMTVNRNTASLKEVEKDIDEIQEDLEEIQEDVEEIQEDIDEIQEDVEEIQEDVEEIQEDVEDIQEDVEDISEEDEEEESEADKTLKYIEKMEAQMQLLLKEISDLKNHKK</sequence>
<evidence type="ECO:0000256" key="1">
    <source>
        <dbReference type="SAM" id="MobiDB-lite"/>
    </source>
</evidence>
<organism evidence="3">
    <name type="scientific">uncultured bacterium</name>
    <name type="common">gcode 4</name>
    <dbReference type="NCBI Taxonomy" id="1234023"/>
    <lineage>
        <taxon>Bacteria</taxon>
        <taxon>environmental samples</taxon>
    </lineage>
</organism>
<proteinExistence type="predicted"/>
<feature type="region of interest" description="Disordered" evidence="1">
    <location>
        <begin position="151"/>
        <end position="177"/>
    </location>
</feature>
<evidence type="ECO:0008006" key="4">
    <source>
        <dbReference type="Google" id="ProtNLM"/>
    </source>
</evidence>
<keyword evidence="2" id="KW-0812">Transmembrane</keyword>
<comment type="caution">
    <text evidence="3">The sequence shown here is derived from an EMBL/GenBank/DDBJ whole genome shotgun (WGS) entry which is preliminary data.</text>
</comment>
<accession>K2GBJ6</accession>
<feature type="region of interest" description="Disordered" evidence="1">
    <location>
        <begin position="1"/>
        <end position="30"/>
    </location>
</feature>
<evidence type="ECO:0000256" key="2">
    <source>
        <dbReference type="SAM" id="Phobius"/>
    </source>
</evidence>
<evidence type="ECO:0000313" key="3">
    <source>
        <dbReference type="EMBL" id="EKE27559.1"/>
    </source>
</evidence>
<protein>
    <recommendedName>
        <fullName evidence="4">DUF1003 domain-containing protein</fullName>
    </recommendedName>
</protein>
<name>K2GBJ6_9BACT</name>
<feature type="transmembrane region" description="Helical" evidence="2">
    <location>
        <begin position="52"/>
        <end position="70"/>
    </location>
</feature>
<feature type="transmembrane region" description="Helical" evidence="2">
    <location>
        <begin position="76"/>
        <end position="94"/>
    </location>
</feature>
<keyword evidence="2" id="KW-1133">Transmembrane helix</keyword>
<keyword evidence="2" id="KW-0472">Membrane</keyword>
<feature type="compositionally biased region" description="Acidic residues" evidence="1">
    <location>
        <begin position="151"/>
        <end position="174"/>
    </location>
</feature>
<feature type="compositionally biased region" description="Low complexity" evidence="1">
    <location>
        <begin position="10"/>
        <end position="23"/>
    </location>
</feature>
<reference evidence="3" key="1">
    <citation type="journal article" date="2012" name="Science">
        <title>Fermentation, hydrogen, and sulfur metabolism in multiple uncultivated bacterial phyla.</title>
        <authorList>
            <person name="Wrighton K.C."/>
            <person name="Thomas B.C."/>
            <person name="Sharon I."/>
            <person name="Miller C.S."/>
            <person name="Castelle C.J."/>
            <person name="VerBerkmoes N.C."/>
            <person name="Wilkins M.J."/>
            <person name="Hettich R.L."/>
            <person name="Lipton M.S."/>
            <person name="Williams K.H."/>
            <person name="Long P.E."/>
            <person name="Banfield J.F."/>
        </authorList>
    </citation>
    <scope>NUCLEOTIDE SEQUENCE [LARGE SCALE GENOMIC DNA]</scope>
</reference>
<dbReference type="Gene3D" id="1.20.1480.30">
    <property type="entry name" value="Designed four-helix bundle protein"/>
    <property type="match status" value="1"/>
</dbReference>
<dbReference type="EMBL" id="AMFJ01000466">
    <property type="protein sequence ID" value="EKE27559.1"/>
    <property type="molecule type" value="Genomic_DNA"/>
</dbReference>
<dbReference type="SUPFAM" id="SSF58104">
    <property type="entry name" value="Methyl-accepting chemotaxis protein (MCP) signaling domain"/>
    <property type="match status" value="1"/>
</dbReference>
<dbReference type="AlphaFoldDB" id="K2GBJ6"/>